<keyword evidence="3" id="KW-1185">Reference proteome</keyword>
<dbReference type="EMBL" id="JAIQCJ010002084">
    <property type="protein sequence ID" value="KAJ8783447.1"/>
    <property type="molecule type" value="Genomic_DNA"/>
</dbReference>
<comment type="caution">
    <text evidence="2">The sequence shown here is derived from an EMBL/GenBank/DDBJ whole genome shotgun (WGS) entry which is preliminary data.</text>
</comment>
<feature type="region of interest" description="Disordered" evidence="1">
    <location>
        <begin position="1"/>
        <end position="30"/>
    </location>
</feature>
<protein>
    <submittedName>
        <fullName evidence="2">Uncharacterized protein</fullName>
    </submittedName>
</protein>
<reference evidence="2 3" key="1">
    <citation type="submission" date="2022-11" db="EMBL/GenBank/DDBJ databases">
        <title>Whole genome sequence of Eschrichtius robustus ER-17-0199.</title>
        <authorList>
            <person name="Bruniche-Olsen A."/>
            <person name="Black A.N."/>
            <person name="Fields C.J."/>
            <person name="Walden K."/>
            <person name="Dewoody J.A."/>
        </authorList>
    </citation>
    <scope>NUCLEOTIDE SEQUENCE [LARGE SCALE GENOMIC DNA]</scope>
    <source>
        <strain evidence="2">ER-17-0199</strain>
        <tissue evidence="2">Blubber</tissue>
    </source>
</reference>
<evidence type="ECO:0000256" key="1">
    <source>
        <dbReference type="SAM" id="MobiDB-lite"/>
    </source>
</evidence>
<organism evidence="2 3">
    <name type="scientific">Eschrichtius robustus</name>
    <name type="common">California gray whale</name>
    <name type="synonym">Eschrichtius gibbosus</name>
    <dbReference type="NCBI Taxonomy" id="9764"/>
    <lineage>
        <taxon>Eukaryota</taxon>
        <taxon>Metazoa</taxon>
        <taxon>Chordata</taxon>
        <taxon>Craniata</taxon>
        <taxon>Vertebrata</taxon>
        <taxon>Euteleostomi</taxon>
        <taxon>Mammalia</taxon>
        <taxon>Eutheria</taxon>
        <taxon>Laurasiatheria</taxon>
        <taxon>Artiodactyla</taxon>
        <taxon>Whippomorpha</taxon>
        <taxon>Cetacea</taxon>
        <taxon>Mysticeti</taxon>
        <taxon>Eschrichtiidae</taxon>
        <taxon>Eschrichtius</taxon>
    </lineage>
</organism>
<evidence type="ECO:0000313" key="2">
    <source>
        <dbReference type="EMBL" id="KAJ8783447.1"/>
    </source>
</evidence>
<proteinExistence type="predicted"/>
<dbReference type="AlphaFoldDB" id="A0AB34GWA7"/>
<sequence length="454" mass="46208">MLAPPGGRLLHSAEWAPSSPAPGNPGSERHSHLGALVIAHQPANTETLGHGLPRAGASQCLLKSPQFWEVGGPEPDRGGCPERRPSMGGLAPACGHGRGPAHAYRQGVGMCAGAAGAGSVGRKLLGERLAAGPRGRAARLGSLPRPNPCLRSRAQLTAACSQEVLEAPEAPSCPEPPRGEAEACAEVCSPAQPRACRAHLWGRWELGPPSPPAWLLLVLGPKGFSPPRRVSEGKLWARGCGGGGGAGHLGRDSETPRIPGSASLSWDGSGQDAPVVVRPEEGPLSKVEVFGLDFVSPSPRVQATPEPQGCQAGSRMGTLACGPGGGAGAPRGHRGPSSRWPFSLQPLQAPPLWSSARLRLGPLAILVGAQPLGPAEVAAQPQPGSQAPLSCPPCYSPTTSHCPSRTCSGPGGLAASLGLSFCRALLHPMLHHPAGAGGQCCCPLSLSQTLAEAC</sequence>
<evidence type="ECO:0000313" key="3">
    <source>
        <dbReference type="Proteomes" id="UP001159641"/>
    </source>
</evidence>
<gene>
    <name evidence="2" type="ORF">J1605_009152</name>
</gene>
<accession>A0AB34GWA7</accession>
<dbReference type="Proteomes" id="UP001159641">
    <property type="component" value="Unassembled WGS sequence"/>
</dbReference>
<feature type="region of interest" description="Disordered" evidence="1">
    <location>
        <begin position="243"/>
        <end position="272"/>
    </location>
</feature>
<name>A0AB34GWA7_ESCRO</name>